<keyword evidence="3" id="KW-1185">Reference proteome</keyword>
<evidence type="ECO:0000313" key="3">
    <source>
        <dbReference type="Proteomes" id="UP000076967"/>
    </source>
</evidence>
<keyword evidence="1" id="KW-1133">Transmembrane helix</keyword>
<evidence type="ECO:0000256" key="1">
    <source>
        <dbReference type="SAM" id="Phobius"/>
    </source>
</evidence>
<dbReference type="Proteomes" id="UP000076967">
    <property type="component" value="Unassembled WGS sequence"/>
</dbReference>
<proteinExistence type="predicted"/>
<comment type="caution">
    <text evidence="2">The sequence shown here is derived from an EMBL/GenBank/DDBJ whole genome shotgun (WGS) entry which is preliminary data.</text>
</comment>
<dbReference type="EMBL" id="LVJH01000026">
    <property type="protein sequence ID" value="OAB41896.1"/>
    <property type="molecule type" value="Genomic_DNA"/>
</dbReference>
<reference evidence="2 3" key="1">
    <citation type="submission" date="2016-03" db="EMBL/GenBank/DDBJ databases">
        <title>Draft genome sequence of Paenibacillus glacialis DSM 22343.</title>
        <authorList>
            <person name="Shin S.-K."/>
            <person name="Yi H."/>
        </authorList>
    </citation>
    <scope>NUCLEOTIDE SEQUENCE [LARGE SCALE GENOMIC DNA]</scope>
    <source>
        <strain evidence="2 3">DSM 22343</strain>
    </source>
</reference>
<accession>A0A162K256</accession>
<dbReference type="AlphaFoldDB" id="A0A162K256"/>
<feature type="transmembrane region" description="Helical" evidence="1">
    <location>
        <begin position="17"/>
        <end position="36"/>
    </location>
</feature>
<organism evidence="2 3">
    <name type="scientific">Paenibacillus glacialis</name>
    <dbReference type="NCBI Taxonomy" id="494026"/>
    <lineage>
        <taxon>Bacteria</taxon>
        <taxon>Bacillati</taxon>
        <taxon>Bacillota</taxon>
        <taxon>Bacilli</taxon>
        <taxon>Bacillales</taxon>
        <taxon>Paenibacillaceae</taxon>
        <taxon>Paenibacillus</taxon>
    </lineage>
</organism>
<keyword evidence="1" id="KW-0812">Transmembrane</keyword>
<evidence type="ECO:0000313" key="2">
    <source>
        <dbReference type="EMBL" id="OAB41896.1"/>
    </source>
</evidence>
<name>A0A162K256_9BACL</name>
<protein>
    <submittedName>
        <fullName evidence="2">Uncharacterized protein</fullName>
    </submittedName>
</protein>
<keyword evidence="1" id="KW-0472">Membrane</keyword>
<gene>
    <name evidence="2" type="ORF">PGLA_14985</name>
</gene>
<sequence length="90" mass="10547">MNVSVHQIRYLKRKESLYLLLSIIVSTECTALIKYISLPGTSEGFFAVDEIDFGKTRNDNDNYNRTYNLLIHQVYIAGEKEVLEEKWSWN</sequence>